<dbReference type="Pfam" id="PF09835">
    <property type="entry name" value="DUF2062"/>
    <property type="match status" value="1"/>
</dbReference>
<feature type="transmembrane region" description="Helical" evidence="1">
    <location>
        <begin position="212"/>
        <end position="231"/>
    </location>
</feature>
<feature type="transmembrane region" description="Helical" evidence="1">
    <location>
        <begin position="350"/>
        <end position="373"/>
    </location>
</feature>
<dbReference type="Proteomes" id="UP000198790">
    <property type="component" value="Unassembled WGS sequence"/>
</dbReference>
<dbReference type="InterPro" id="IPR029044">
    <property type="entry name" value="Nucleotide-diphossugar_trans"/>
</dbReference>
<evidence type="ECO:0000259" key="2">
    <source>
        <dbReference type="Pfam" id="PF00535"/>
    </source>
</evidence>
<keyword evidence="1" id="KW-0472">Membrane</keyword>
<dbReference type="CDD" id="cd04179">
    <property type="entry name" value="DPM_DPG-synthase_like"/>
    <property type="match status" value="1"/>
</dbReference>
<dbReference type="PANTHER" id="PTHR10859:SF91">
    <property type="entry name" value="DOLICHYL-PHOSPHATE BETA-GLUCOSYLTRANSFERASE"/>
    <property type="match status" value="1"/>
</dbReference>
<feature type="domain" description="Glycosyltransferase 2-like" evidence="2">
    <location>
        <begin position="6"/>
        <end position="157"/>
    </location>
</feature>
<gene>
    <name evidence="4" type="ORF">SAMN04489723_10435</name>
</gene>
<dbReference type="Pfam" id="PF00535">
    <property type="entry name" value="Glycos_transf_2"/>
    <property type="match status" value="1"/>
</dbReference>
<dbReference type="PANTHER" id="PTHR10859">
    <property type="entry name" value="GLYCOSYL TRANSFERASE"/>
    <property type="match status" value="1"/>
</dbReference>
<name>A0A1I0XZH9_9BACT</name>
<protein>
    <submittedName>
        <fullName evidence="4">Glycosyltransferase involved in cell wall bisynthesis</fullName>
    </submittedName>
</protein>
<dbReference type="RefSeq" id="WP_092895388.1">
    <property type="nucleotide sequence ID" value="NZ_FOKK01000004.1"/>
</dbReference>
<feature type="transmembrane region" description="Helical" evidence="1">
    <location>
        <begin position="268"/>
        <end position="292"/>
    </location>
</feature>
<keyword evidence="1" id="KW-0812">Transmembrane</keyword>
<keyword evidence="1" id="KW-1133">Transmembrane helix</keyword>
<dbReference type="GO" id="GO:0006487">
    <property type="term" value="P:protein N-linked glycosylation"/>
    <property type="evidence" value="ECO:0007669"/>
    <property type="project" value="TreeGrafter"/>
</dbReference>
<feature type="transmembrane region" description="Helical" evidence="1">
    <location>
        <begin position="299"/>
        <end position="321"/>
    </location>
</feature>
<dbReference type="EMBL" id="FOKK01000004">
    <property type="protein sequence ID" value="SFB06451.1"/>
    <property type="molecule type" value="Genomic_DNA"/>
</dbReference>
<reference evidence="4 5" key="1">
    <citation type="submission" date="2016-10" db="EMBL/GenBank/DDBJ databases">
        <authorList>
            <person name="de Groot N.N."/>
        </authorList>
    </citation>
    <scope>NUCLEOTIDE SEQUENCE [LARGE SCALE GENOMIC DNA]</scope>
    <source>
        <strain evidence="4 5">DSM 23399</strain>
    </source>
</reference>
<evidence type="ECO:0000259" key="3">
    <source>
        <dbReference type="Pfam" id="PF09835"/>
    </source>
</evidence>
<dbReference type="OrthoDB" id="9810303at2"/>
<evidence type="ECO:0000256" key="1">
    <source>
        <dbReference type="SAM" id="Phobius"/>
    </source>
</evidence>
<dbReference type="Gene3D" id="3.90.550.10">
    <property type="entry name" value="Spore Coat Polysaccharide Biosynthesis Protein SpsA, Chain A"/>
    <property type="match status" value="1"/>
</dbReference>
<dbReference type="STRING" id="237018.SAMN04489723_10435"/>
<sequence>MGNRVCIIIPTYNNEGTLRQVITEVLKICPDLLVVNDGSTDSTESILESFSGLNVISYPKNKGKGYALRKGFVRAHALGYEYAVTLDSDGQHEPENIQDLTEQIQLLETETVLMGSRNMEQDGIPKKSSFGNKFSNFWVWFNTGIKLSDTQTGFRAYPLRPISRLKWFSNKFEFEVEVLVRLAWEGVEIKEVPVHVNYPEDRVSHFRPFHDFARISVLNTVFFFLTLGYFAPKRLFFVKGDSNIFTQIRREFKRHQHDPMQMAGSVGLGLFFGVFPIWGFQMIVAFFAASLLKMNRVIVLTFSNISLPPFIPMIIISSYFFGSFFVEKKVLIPDFSEITVDTIYLQLYQYMVGAVILSCVLGALGFGITYILMKVKSLYNK</sequence>
<proteinExistence type="predicted"/>
<dbReference type="SUPFAM" id="SSF53448">
    <property type="entry name" value="Nucleotide-diphospho-sugar transferases"/>
    <property type="match status" value="1"/>
</dbReference>
<dbReference type="InterPro" id="IPR018639">
    <property type="entry name" value="DUF2062"/>
</dbReference>
<dbReference type="AlphaFoldDB" id="A0A1I0XZH9"/>
<dbReference type="InterPro" id="IPR001173">
    <property type="entry name" value="Glyco_trans_2-like"/>
</dbReference>
<keyword evidence="4" id="KW-0808">Transferase</keyword>
<accession>A0A1I0XZH9</accession>
<organism evidence="4 5">
    <name type="scientific">Algoriphagus aquimarinus</name>
    <dbReference type="NCBI Taxonomy" id="237018"/>
    <lineage>
        <taxon>Bacteria</taxon>
        <taxon>Pseudomonadati</taxon>
        <taxon>Bacteroidota</taxon>
        <taxon>Cytophagia</taxon>
        <taxon>Cytophagales</taxon>
        <taxon>Cyclobacteriaceae</taxon>
        <taxon>Algoriphagus</taxon>
    </lineage>
</organism>
<feature type="domain" description="DUF2062" evidence="3">
    <location>
        <begin position="244"/>
        <end position="375"/>
    </location>
</feature>
<dbReference type="GO" id="GO:0016740">
    <property type="term" value="F:transferase activity"/>
    <property type="evidence" value="ECO:0007669"/>
    <property type="project" value="UniProtKB-KW"/>
</dbReference>
<evidence type="ECO:0000313" key="4">
    <source>
        <dbReference type="EMBL" id="SFB06451.1"/>
    </source>
</evidence>
<evidence type="ECO:0000313" key="5">
    <source>
        <dbReference type="Proteomes" id="UP000198790"/>
    </source>
</evidence>
<keyword evidence="5" id="KW-1185">Reference proteome</keyword>